<comment type="caution">
    <text evidence="1">The sequence shown here is derived from an EMBL/GenBank/DDBJ whole genome shotgun (WGS) entry which is preliminary data.</text>
</comment>
<accession>A0ABD5X3R1</accession>
<gene>
    <name evidence="1" type="ORF">ACFQJ7_07305</name>
</gene>
<sequence length="228" mass="26269">MYVTTYFEEGDHHHNRKPHLVFVLANAESHGLSRIEPEPYTCDCGAELTPEILDTGDEGKVSWPNCKSWRNGGQKRCPECGEYPSIDREQHIRARGYRPTPKSEIKQITATQREDAMEKTDGQCLVCNEEASYVVRMVPPRYGGSRESENLAPLCDHHYEDYGHMFADILVPPEWNKIHGAEWRPLATELRDQFDEMGVDRVVETLDQVLAADKEQEWGDPFLYQNHH</sequence>
<dbReference type="RefSeq" id="WP_267638652.1">
    <property type="nucleotide sequence ID" value="NZ_JAODIY010000018.1"/>
</dbReference>
<dbReference type="Proteomes" id="UP001596414">
    <property type="component" value="Unassembled WGS sequence"/>
</dbReference>
<evidence type="ECO:0008006" key="3">
    <source>
        <dbReference type="Google" id="ProtNLM"/>
    </source>
</evidence>
<dbReference type="EMBL" id="JBHSZQ010000009">
    <property type="protein sequence ID" value="MFC7125846.1"/>
    <property type="molecule type" value="Genomic_DNA"/>
</dbReference>
<proteinExistence type="predicted"/>
<reference evidence="1 2" key="1">
    <citation type="journal article" date="2014" name="Int. J. Syst. Evol. Microbiol.">
        <title>Complete genome sequence of Corynebacterium casei LMG S-19264T (=DSM 44701T), isolated from a smear-ripened cheese.</title>
        <authorList>
            <consortium name="US DOE Joint Genome Institute (JGI-PGF)"/>
            <person name="Walter F."/>
            <person name="Albersmeier A."/>
            <person name="Kalinowski J."/>
            <person name="Ruckert C."/>
        </authorList>
    </citation>
    <scope>NUCLEOTIDE SEQUENCE [LARGE SCALE GENOMIC DNA]</scope>
    <source>
        <strain evidence="1 2">CGMCC 4.7215</strain>
    </source>
</reference>
<protein>
    <recommendedName>
        <fullName evidence="3">HNH endonuclease</fullName>
    </recommendedName>
</protein>
<organism evidence="1 2">
    <name type="scientific">Halovenus rubra</name>
    <dbReference type="NCBI Taxonomy" id="869890"/>
    <lineage>
        <taxon>Archaea</taxon>
        <taxon>Methanobacteriati</taxon>
        <taxon>Methanobacteriota</taxon>
        <taxon>Stenosarchaea group</taxon>
        <taxon>Halobacteria</taxon>
        <taxon>Halobacteriales</taxon>
        <taxon>Haloarculaceae</taxon>
        <taxon>Halovenus</taxon>
    </lineage>
</organism>
<evidence type="ECO:0000313" key="2">
    <source>
        <dbReference type="Proteomes" id="UP001596414"/>
    </source>
</evidence>
<dbReference type="AlphaFoldDB" id="A0ABD5X3R1"/>
<evidence type="ECO:0000313" key="1">
    <source>
        <dbReference type="EMBL" id="MFC7125846.1"/>
    </source>
</evidence>
<name>A0ABD5X3R1_9EURY</name>